<accession>A0A9P0FPA0</accession>
<name>A0A9P0FPA0_CHRIL</name>
<dbReference type="Pfam" id="PF04910">
    <property type="entry name" value="Tcf25"/>
    <property type="match status" value="1"/>
</dbReference>
<dbReference type="AlphaFoldDB" id="A0A9P0FPA0"/>
<dbReference type="PANTHER" id="PTHR22684:SF0">
    <property type="entry name" value="RIBOSOME QUALITY CONTROL COMPLEX SUBUNIT TCF25"/>
    <property type="match status" value="1"/>
</dbReference>
<dbReference type="PANTHER" id="PTHR22684">
    <property type="entry name" value="NULP1-RELATED"/>
    <property type="match status" value="1"/>
</dbReference>
<feature type="compositionally biased region" description="Low complexity" evidence="1">
    <location>
        <begin position="39"/>
        <end position="53"/>
    </location>
</feature>
<dbReference type="Proteomes" id="UP001154114">
    <property type="component" value="Chromosome 1"/>
</dbReference>
<gene>
    <name evidence="2" type="ORF">CINC_LOCUS396</name>
</gene>
<reference evidence="2" key="1">
    <citation type="submission" date="2021-12" db="EMBL/GenBank/DDBJ databases">
        <authorList>
            <person name="King R."/>
        </authorList>
    </citation>
    <scope>NUCLEOTIDE SEQUENCE</scope>
</reference>
<dbReference type="GO" id="GO:1990112">
    <property type="term" value="C:RQC complex"/>
    <property type="evidence" value="ECO:0007669"/>
    <property type="project" value="TreeGrafter"/>
</dbReference>
<feature type="compositionally biased region" description="Basic and acidic residues" evidence="1">
    <location>
        <begin position="59"/>
        <end position="71"/>
    </location>
</feature>
<evidence type="ECO:0000313" key="2">
    <source>
        <dbReference type="EMBL" id="CAH0578026.1"/>
    </source>
</evidence>
<keyword evidence="3" id="KW-1185">Reference proteome</keyword>
<organism evidence="2 3">
    <name type="scientific">Chrysodeixis includens</name>
    <name type="common">Soybean looper</name>
    <name type="synonym">Pseudoplusia includens</name>
    <dbReference type="NCBI Taxonomy" id="689277"/>
    <lineage>
        <taxon>Eukaryota</taxon>
        <taxon>Metazoa</taxon>
        <taxon>Ecdysozoa</taxon>
        <taxon>Arthropoda</taxon>
        <taxon>Hexapoda</taxon>
        <taxon>Insecta</taxon>
        <taxon>Pterygota</taxon>
        <taxon>Neoptera</taxon>
        <taxon>Endopterygota</taxon>
        <taxon>Lepidoptera</taxon>
        <taxon>Glossata</taxon>
        <taxon>Ditrysia</taxon>
        <taxon>Noctuoidea</taxon>
        <taxon>Noctuidae</taxon>
        <taxon>Plusiinae</taxon>
        <taxon>Chrysodeixis</taxon>
    </lineage>
</organism>
<dbReference type="InterPro" id="IPR006994">
    <property type="entry name" value="TCF25/Rqc1"/>
</dbReference>
<evidence type="ECO:0000256" key="1">
    <source>
        <dbReference type="SAM" id="MobiDB-lite"/>
    </source>
</evidence>
<feature type="region of interest" description="Disordered" evidence="1">
    <location>
        <begin position="1"/>
        <end position="85"/>
    </location>
</feature>
<protein>
    <recommendedName>
        <fullName evidence="4">Transcription factor 25</fullName>
    </recommendedName>
</protein>
<evidence type="ECO:0008006" key="4">
    <source>
        <dbReference type="Google" id="ProtNLM"/>
    </source>
</evidence>
<evidence type="ECO:0000313" key="3">
    <source>
        <dbReference type="Proteomes" id="UP001154114"/>
    </source>
</evidence>
<sequence>MSSRKSWFSKAVGPPKAAEQLDSDDDYGPGAAQHQAKNAASSSYSYKGYAVSSDTEQGYSERSDSEQEHAGAVHKKTVQKKKHLKKKPKTLFAVGQPQFQFLLDDVNRSLQEVNALLAAPLPPGPPPKPVPWAYRVLRVDAKHLSVYNDIRQYFLPDGVYRGRHQPNRQLLHRRILVHPNKETVLYDYKMPGLSMAKYREVNDRMYFIFNHSEDYQNMHRKFLSTYPPAQPTTLLLYLDRARKRMHVEALLEIADILLRMKEIAVGNEIIENVVTFLQYVAHPLFKLTATNVRLEYKYLENRPFHVVMLKYICILMNKACYRTALEIAKMLLLLDPSDPLALLNILDVLALGAREYEWLINSMKYFDKQREAGLLYNIKYSVALSYYHIAMNTSQDLVEADDQIKDAILAHPQVLVKIYECLNVPNVFIYKHVIFAKDSVHIGTPGLNELFNIYAQLTSSFWRERGVVSWLVRNTKELVESYNRCSRVRAEAKNYVRMRQGLFLVWPPEYLRHIAVLNCVSKLVLDGPLTAFYRPSCGWDPLFDKGINRYEYKYRHGPPRRVGGSEVPLYSYDIRKDYMIMLSQKSNQTCMPFLSLHATSDTSMPVMPGNDPDWPALGAGSDHDEPYDGFPNYDYEDDAHSFEQYDREMATLADFSEHLHFVEDSDSDS</sequence>
<proteinExistence type="predicted"/>
<dbReference type="OrthoDB" id="205993at2759"/>
<dbReference type="EMBL" id="LR824004">
    <property type="protein sequence ID" value="CAH0578026.1"/>
    <property type="molecule type" value="Genomic_DNA"/>
</dbReference>
<feature type="compositionally biased region" description="Basic residues" evidence="1">
    <location>
        <begin position="72"/>
        <end position="85"/>
    </location>
</feature>